<feature type="compositionally biased region" description="Polar residues" evidence="1">
    <location>
        <begin position="95"/>
        <end position="117"/>
    </location>
</feature>
<comment type="caution">
    <text evidence="2">The sequence shown here is derived from an EMBL/GenBank/DDBJ whole genome shotgun (WGS) entry which is preliminary data.</text>
</comment>
<proteinExistence type="predicted"/>
<reference evidence="2 3" key="1">
    <citation type="journal article" date="2019" name="PLoS Biol.">
        <title>Sex chromosomes control vertical transmission of feminizing Wolbachia symbionts in an isopod.</title>
        <authorList>
            <person name="Becking T."/>
            <person name="Chebbi M.A."/>
            <person name="Giraud I."/>
            <person name="Moumen B."/>
            <person name="Laverre T."/>
            <person name="Caubet Y."/>
            <person name="Peccoud J."/>
            <person name="Gilbert C."/>
            <person name="Cordaux R."/>
        </authorList>
    </citation>
    <scope>NUCLEOTIDE SEQUENCE [LARGE SCALE GENOMIC DNA]</scope>
    <source>
        <strain evidence="2">ANa2</strain>
        <tissue evidence="2">Whole body excluding digestive tract and cuticle</tissue>
    </source>
</reference>
<feature type="region of interest" description="Disordered" evidence="1">
    <location>
        <begin position="1"/>
        <end position="117"/>
    </location>
</feature>
<organism evidence="2 3">
    <name type="scientific">Armadillidium nasatum</name>
    <dbReference type="NCBI Taxonomy" id="96803"/>
    <lineage>
        <taxon>Eukaryota</taxon>
        <taxon>Metazoa</taxon>
        <taxon>Ecdysozoa</taxon>
        <taxon>Arthropoda</taxon>
        <taxon>Crustacea</taxon>
        <taxon>Multicrustacea</taxon>
        <taxon>Malacostraca</taxon>
        <taxon>Eumalacostraca</taxon>
        <taxon>Peracarida</taxon>
        <taxon>Isopoda</taxon>
        <taxon>Oniscidea</taxon>
        <taxon>Crinocheta</taxon>
        <taxon>Armadillidiidae</taxon>
        <taxon>Armadillidium</taxon>
    </lineage>
</organism>
<gene>
    <name evidence="2" type="primary">SYCP2L</name>
    <name evidence="2" type="ORF">Anas_06278</name>
</gene>
<evidence type="ECO:0000313" key="2">
    <source>
        <dbReference type="EMBL" id="KAB7504929.1"/>
    </source>
</evidence>
<accession>A0A5N5TFF5</accession>
<feature type="non-terminal residue" evidence="2">
    <location>
        <position position="117"/>
    </location>
</feature>
<name>A0A5N5TFF5_9CRUS</name>
<evidence type="ECO:0000313" key="3">
    <source>
        <dbReference type="Proteomes" id="UP000326759"/>
    </source>
</evidence>
<evidence type="ECO:0000256" key="1">
    <source>
        <dbReference type="SAM" id="MobiDB-lite"/>
    </source>
</evidence>
<sequence length="117" mass="12940">MTGHPSAHSETPRASVNQNMHQTPLKLCPKSLFENEQCGRDSTLKQSESQPNLQEEPGPSVMCSTSTQSGRDNEPKSQEKSKSMSDTVRVPLSKRQCSYKQENNNNNFKNPTTDGSA</sequence>
<feature type="compositionally biased region" description="Basic and acidic residues" evidence="1">
    <location>
        <begin position="71"/>
        <end position="83"/>
    </location>
</feature>
<dbReference type="Proteomes" id="UP000326759">
    <property type="component" value="Unassembled WGS sequence"/>
</dbReference>
<feature type="compositionally biased region" description="Polar residues" evidence="1">
    <location>
        <begin position="44"/>
        <end position="53"/>
    </location>
</feature>
<protein>
    <submittedName>
        <fullName evidence="2">Synaptonemal complex protein 2-like</fullName>
    </submittedName>
</protein>
<dbReference type="EMBL" id="SEYY01002096">
    <property type="protein sequence ID" value="KAB7504929.1"/>
    <property type="molecule type" value="Genomic_DNA"/>
</dbReference>
<keyword evidence="3" id="KW-1185">Reference proteome</keyword>
<dbReference type="AlphaFoldDB" id="A0A5N5TFF5"/>
<feature type="compositionally biased region" description="Polar residues" evidence="1">
    <location>
        <begin position="8"/>
        <end position="22"/>
    </location>
</feature>